<accession>A0A2G8SN80</accession>
<sequence>MPAAVQSTLVVQGFFQLCNPSRVKSPRRTDPSVSTFHYKYDTALQCVDNSGLSAKVRFFSPPGNVPITERTVCFMEAKAFISRHRGPVFLEGIRLAPVPGDPTSDDYQSNVPDLTYGLIHAIGIVQDVSSDARAGQNRHFRLQLQPCVMPAAVARWRNIRLPHVNTGVYISGVCGRIRDNGMLEVTLDDILFNLLVAPSMATDDELSPTSAPPAKRQKFDAMAFAPRFVFFSFVSSYSFLSA</sequence>
<evidence type="ECO:0000313" key="1">
    <source>
        <dbReference type="EMBL" id="PIL35222.1"/>
    </source>
</evidence>
<reference evidence="1 2" key="1">
    <citation type="journal article" date="2015" name="Sci. Rep.">
        <title>Chromosome-level genome map provides insights into diverse defense mechanisms in the medicinal fungus Ganoderma sinense.</title>
        <authorList>
            <person name="Zhu Y."/>
            <person name="Xu J."/>
            <person name="Sun C."/>
            <person name="Zhou S."/>
            <person name="Xu H."/>
            <person name="Nelson D.R."/>
            <person name="Qian J."/>
            <person name="Song J."/>
            <person name="Luo H."/>
            <person name="Xiang L."/>
            <person name="Li Y."/>
            <person name="Xu Z."/>
            <person name="Ji A."/>
            <person name="Wang L."/>
            <person name="Lu S."/>
            <person name="Hayward A."/>
            <person name="Sun W."/>
            <person name="Li X."/>
            <person name="Schwartz D.C."/>
            <person name="Wang Y."/>
            <person name="Chen S."/>
        </authorList>
    </citation>
    <scope>NUCLEOTIDE SEQUENCE [LARGE SCALE GENOMIC DNA]</scope>
    <source>
        <strain evidence="1 2">ZZ0214-1</strain>
    </source>
</reference>
<protein>
    <submittedName>
        <fullName evidence="1">Uncharacterized protein</fullName>
    </submittedName>
</protein>
<keyword evidence="2" id="KW-1185">Reference proteome</keyword>
<dbReference type="AlphaFoldDB" id="A0A2G8SN80"/>
<dbReference type="OrthoDB" id="2801586at2759"/>
<name>A0A2G8SN80_9APHY</name>
<gene>
    <name evidence="1" type="ORF">GSI_03012</name>
</gene>
<proteinExistence type="predicted"/>
<organism evidence="1 2">
    <name type="scientific">Ganoderma sinense ZZ0214-1</name>
    <dbReference type="NCBI Taxonomy" id="1077348"/>
    <lineage>
        <taxon>Eukaryota</taxon>
        <taxon>Fungi</taxon>
        <taxon>Dikarya</taxon>
        <taxon>Basidiomycota</taxon>
        <taxon>Agaricomycotina</taxon>
        <taxon>Agaricomycetes</taxon>
        <taxon>Polyporales</taxon>
        <taxon>Polyporaceae</taxon>
        <taxon>Ganoderma</taxon>
    </lineage>
</organism>
<dbReference type="Proteomes" id="UP000230002">
    <property type="component" value="Unassembled WGS sequence"/>
</dbReference>
<comment type="caution">
    <text evidence="1">The sequence shown here is derived from an EMBL/GenBank/DDBJ whole genome shotgun (WGS) entry which is preliminary data.</text>
</comment>
<dbReference type="EMBL" id="AYKW01000004">
    <property type="protein sequence ID" value="PIL35222.1"/>
    <property type="molecule type" value="Genomic_DNA"/>
</dbReference>
<evidence type="ECO:0000313" key="2">
    <source>
        <dbReference type="Proteomes" id="UP000230002"/>
    </source>
</evidence>